<dbReference type="PANTHER" id="PTHR21780:SF0">
    <property type="entry name" value="TRANSMEMBRANE PROTEIN 209"/>
    <property type="match status" value="1"/>
</dbReference>
<evidence type="ECO:0000256" key="1">
    <source>
        <dbReference type="SAM" id="Phobius"/>
    </source>
</evidence>
<dbReference type="OrthoDB" id="509821at2759"/>
<feature type="transmembrane region" description="Helical" evidence="1">
    <location>
        <begin position="72"/>
        <end position="96"/>
    </location>
</feature>
<organism evidence="3 5">
    <name type="scientific">Dracunculus medinensis</name>
    <name type="common">Guinea worm</name>
    <dbReference type="NCBI Taxonomy" id="318479"/>
    <lineage>
        <taxon>Eukaryota</taxon>
        <taxon>Metazoa</taxon>
        <taxon>Ecdysozoa</taxon>
        <taxon>Nematoda</taxon>
        <taxon>Chromadorea</taxon>
        <taxon>Rhabditida</taxon>
        <taxon>Spirurina</taxon>
        <taxon>Dracunculoidea</taxon>
        <taxon>Dracunculidae</taxon>
        <taxon>Dracunculus</taxon>
    </lineage>
</organism>
<dbReference type="Proteomes" id="UP000038040">
    <property type="component" value="Unplaced"/>
</dbReference>
<accession>A0A0N4UEF5</accession>
<name>A0A0N4UEF5_DRAME</name>
<evidence type="ECO:0000313" key="5">
    <source>
        <dbReference type="WBParaSite" id="DME_0000576001-mRNA-1"/>
    </source>
</evidence>
<keyword evidence="1" id="KW-0812">Transmembrane</keyword>
<evidence type="ECO:0000313" key="3">
    <source>
        <dbReference type="Proteomes" id="UP000038040"/>
    </source>
</evidence>
<evidence type="ECO:0000313" key="4">
    <source>
        <dbReference type="Proteomes" id="UP000274756"/>
    </source>
</evidence>
<sequence length="663" mass="74093">MAIHLLTSKIPRGTVEAALNYEASMNKFKVLSKSAITWAVLAFMLFGVFWSDCALATLLIGKILPLVNVQPIIRPLVMLILLFSCLNALVCAFFAAEKYWQNFRCYNQLAEQKNMMSTNARSGYKLSISFAKNTKFLFDWLSALRFGSAKSTPYRSAEIREGLMESLKAKVGFPKSSSSRPINSIQTSKQVQDFLDKSSFLDASVINCSSPSSNRFSHSGSFPQLQFNPSSTGSSTYQLGISMSEDDQAKASNDENGVVSLVTGTIVITLKKCSRIKFTSSRVSLSPIPLNLVDVPLDVTGGSPVDKNISNGASNINDDKEDNISFRVAHNASRNIAKKSVSSTPPTLQRSNSIERRKAMSPRTRHLANLSDSPFAALLSDTSPETNFSTFTRQIPLTSDEIMSQYKIDAKRFAIGERYLRIWISQTILCPLVSSIDDVNQILSKEYAHSHLKIGQSSIDALESAVSSKVDLLSTSLPYIIPYLKVHEKQAYVVERARTLAKDSCMKEYYWNSGGDEPLEFVKNGGFKAYNPTYGPWGEHLPTDAALIWSWFCVYFDTKLSVHPLAENLQGPFSSIYFLKKPFRPSAIQCSKDSFYIHQNNVHPPHFELVIRGGRERFEVGRGPRNLWRIILLFIQHARLFNNNCFGNVRLDETGANISWVLD</sequence>
<reference evidence="2 4" key="2">
    <citation type="submission" date="2018-11" db="EMBL/GenBank/DDBJ databases">
        <authorList>
            <consortium name="Pathogen Informatics"/>
        </authorList>
    </citation>
    <scope>NUCLEOTIDE SEQUENCE [LARGE SCALE GENOMIC DNA]</scope>
</reference>
<dbReference type="Pfam" id="PF09786">
    <property type="entry name" value="CytochromB561_N"/>
    <property type="match status" value="1"/>
</dbReference>
<keyword evidence="1" id="KW-1133">Transmembrane helix</keyword>
<feature type="transmembrane region" description="Helical" evidence="1">
    <location>
        <begin position="35"/>
        <end position="60"/>
    </location>
</feature>
<keyword evidence="4" id="KW-1185">Reference proteome</keyword>
<evidence type="ECO:0000313" key="2">
    <source>
        <dbReference type="EMBL" id="VDN59380.1"/>
    </source>
</evidence>
<keyword evidence="1" id="KW-0472">Membrane</keyword>
<dbReference type="InterPro" id="IPR019176">
    <property type="entry name" value="Cytochrome_B561-rel"/>
</dbReference>
<dbReference type="GO" id="GO:0016020">
    <property type="term" value="C:membrane"/>
    <property type="evidence" value="ECO:0007669"/>
    <property type="project" value="TreeGrafter"/>
</dbReference>
<dbReference type="STRING" id="318479.A0A0N4UEF5"/>
<reference evidence="5" key="1">
    <citation type="submission" date="2017-02" db="UniProtKB">
        <authorList>
            <consortium name="WormBaseParasite"/>
        </authorList>
    </citation>
    <scope>IDENTIFICATION</scope>
</reference>
<gene>
    <name evidence="2" type="ORF">DME_LOCUS9353</name>
</gene>
<dbReference type="WBParaSite" id="DME_0000576001-mRNA-1">
    <property type="protein sequence ID" value="DME_0000576001-mRNA-1"/>
    <property type="gene ID" value="DME_0000576001"/>
</dbReference>
<dbReference type="PANTHER" id="PTHR21780">
    <property type="entry name" value="TRANSMEMBRANE PROTEIN 209"/>
    <property type="match status" value="1"/>
</dbReference>
<dbReference type="EMBL" id="UYYG01001180">
    <property type="protein sequence ID" value="VDN59380.1"/>
    <property type="molecule type" value="Genomic_DNA"/>
</dbReference>
<proteinExistence type="predicted"/>
<protein>
    <submittedName>
        <fullName evidence="5">G_PROTEIN_RECEP_F1_2 domain-containing protein</fullName>
    </submittedName>
</protein>
<dbReference type="AlphaFoldDB" id="A0A0N4UEF5"/>
<dbReference type="Proteomes" id="UP000274756">
    <property type="component" value="Unassembled WGS sequence"/>
</dbReference>